<dbReference type="PATRIC" id="fig|1227459.3.peg.1418"/>
<dbReference type="InterPro" id="IPR036013">
    <property type="entry name" value="Band_7/SPFH_dom_sf"/>
</dbReference>
<dbReference type="PANTHER" id="PTHR43327">
    <property type="entry name" value="STOMATIN-LIKE PROTEIN 2, MITOCHONDRIAL"/>
    <property type="match status" value="1"/>
</dbReference>
<comment type="similarity">
    <text evidence="2">Belongs to the band 7/mec-2 family.</text>
</comment>
<comment type="caution">
    <text evidence="7">The sequence shown here is derived from an EMBL/GenBank/DDBJ whole genome shotgun (WGS) entry which is preliminary data.</text>
</comment>
<dbReference type="InterPro" id="IPR001107">
    <property type="entry name" value="Band_7"/>
</dbReference>
<dbReference type="GO" id="GO:0098552">
    <property type="term" value="C:side of membrane"/>
    <property type="evidence" value="ECO:0007669"/>
    <property type="project" value="UniProtKB-ARBA"/>
</dbReference>
<dbReference type="InterPro" id="IPR001972">
    <property type="entry name" value="Stomatin_HflK_fam"/>
</dbReference>
<feature type="transmembrane region" description="Helical" evidence="5">
    <location>
        <begin position="60"/>
        <end position="77"/>
    </location>
</feature>
<accession>M0HJY7</accession>
<protein>
    <recommendedName>
        <fullName evidence="6">Band 7 domain-containing protein</fullName>
    </recommendedName>
</protein>
<feature type="transmembrane region" description="Helical" evidence="5">
    <location>
        <begin position="35"/>
        <end position="54"/>
    </location>
</feature>
<name>M0HJY7_HALGM</name>
<dbReference type="RefSeq" id="WP_004974007.1">
    <property type="nucleotide sequence ID" value="NZ_AOLJ01000011.1"/>
</dbReference>
<organism evidence="7 8">
    <name type="scientific">Haloferax gibbonsii (strain ATCC 33959 / DSM 4427 / JCM 8863 / NBRC 102184 / NCIMB 2188 / Ma 2.38)</name>
    <dbReference type="NCBI Taxonomy" id="1227459"/>
    <lineage>
        <taxon>Archaea</taxon>
        <taxon>Methanobacteriati</taxon>
        <taxon>Methanobacteriota</taxon>
        <taxon>Stenosarchaea group</taxon>
        <taxon>Halobacteria</taxon>
        <taxon>Halobacteriales</taxon>
        <taxon>Haloferacaceae</taxon>
        <taxon>Haloferax</taxon>
    </lineage>
</organism>
<keyword evidence="5" id="KW-0472">Membrane</keyword>
<comment type="subcellular location">
    <subcellularLocation>
        <location evidence="1">Membrane</location>
        <topology evidence="1">Single-pass membrane protein</topology>
    </subcellularLocation>
</comment>
<evidence type="ECO:0000256" key="2">
    <source>
        <dbReference type="ARBA" id="ARBA00008164"/>
    </source>
</evidence>
<dbReference type="PRINTS" id="PR00721">
    <property type="entry name" value="STOMATIN"/>
</dbReference>
<dbReference type="Gene3D" id="3.30.479.30">
    <property type="entry name" value="Band 7 domain"/>
    <property type="match status" value="1"/>
</dbReference>
<proteinExistence type="inferred from homology"/>
<keyword evidence="8" id="KW-1185">Reference proteome</keyword>
<keyword evidence="3 5" id="KW-0812">Transmembrane</keyword>
<gene>
    <name evidence="7" type="ORF">C454_07317</name>
</gene>
<dbReference type="Proteomes" id="UP000011571">
    <property type="component" value="Unassembled WGS sequence"/>
</dbReference>
<dbReference type="GO" id="GO:0005886">
    <property type="term" value="C:plasma membrane"/>
    <property type="evidence" value="ECO:0007669"/>
    <property type="project" value="UniProtKB-ARBA"/>
</dbReference>
<feature type="domain" description="Band 7" evidence="6">
    <location>
        <begin position="75"/>
        <end position="232"/>
    </location>
</feature>
<dbReference type="SMART" id="SM00244">
    <property type="entry name" value="PHB"/>
    <property type="match status" value="1"/>
</dbReference>
<evidence type="ECO:0000256" key="3">
    <source>
        <dbReference type="ARBA" id="ARBA00022692"/>
    </source>
</evidence>
<dbReference type="Pfam" id="PF01145">
    <property type="entry name" value="Band_7"/>
    <property type="match status" value="1"/>
</dbReference>
<dbReference type="SUPFAM" id="SSF117892">
    <property type="entry name" value="Band 7/SPFH domain"/>
    <property type="match status" value="1"/>
</dbReference>
<evidence type="ECO:0000313" key="7">
    <source>
        <dbReference type="EMBL" id="ELZ84103.1"/>
    </source>
</evidence>
<dbReference type="EMBL" id="AOLJ01000011">
    <property type="protein sequence ID" value="ELZ84103.1"/>
    <property type="molecule type" value="Genomic_DNA"/>
</dbReference>
<evidence type="ECO:0000259" key="6">
    <source>
        <dbReference type="SMART" id="SM00244"/>
    </source>
</evidence>
<dbReference type="AlphaFoldDB" id="M0HJY7"/>
<keyword evidence="4 5" id="KW-1133">Transmembrane helix</keyword>
<evidence type="ECO:0000256" key="4">
    <source>
        <dbReference type="ARBA" id="ARBA00022989"/>
    </source>
</evidence>
<dbReference type="InterPro" id="IPR050710">
    <property type="entry name" value="Band7/mec-2_domain"/>
</dbReference>
<reference evidence="7 8" key="1">
    <citation type="journal article" date="2014" name="PLoS Genet.">
        <title>Phylogenetically driven sequencing of extremely halophilic archaea reveals strategies for static and dynamic osmo-response.</title>
        <authorList>
            <person name="Becker E.A."/>
            <person name="Seitzer P.M."/>
            <person name="Tritt A."/>
            <person name="Larsen D."/>
            <person name="Krusor M."/>
            <person name="Yao A.I."/>
            <person name="Wu D."/>
            <person name="Madern D."/>
            <person name="Eisen J.A."/>
            <person name="Darling A.E."/>
            <person name="Facciotti M.T."/>
        </authorList>
    </citation>
    <scope>NUCLEOTIDE SEQUENCE [LARGE SCALE GENOMIC DNA]</scope>
    <source>
        <strain evidence="8">ATCC 33959 / DSM 4427 / JCM 8863 / NBRC 102184 / NCIMB 2188 / Ma 2.38</strain>
    </source>
</reference>
<dbReference type="PANTHER" id="PTHR43327:SF10">
    <property type="entry name" value="STOMATIN-LIKE PROTEIN 2, MITOCHONDRIAL"/>
    <property type="match status" value="1"/>
</dbReference>
<evidence type="ECO:0000313" key="8">
    <source>
        <dbReference type="Proteomes" id="UP000011571"/>
    </source>
</evidence>
<evidence type="ECO:0000256" key="5">
    <source>
        <dbReference type="SAM" id="Phobius"/>
    </source>
</evidence>
<sequence length="400" mass="43576">MDSLFYQLGKLSASSSSSSSGAGPVDSEPGRIPRWLGPLAVAVIVFGIAVVVFPVTPLTLAGYVVLALAVAAVYDAVEIVQAYEKRTLTVFGDYKGILEPGLNVVPPFVSKTYRFDMRTQTLDVPSQEAITEDNSPVTADAVVYIRVMDPERAFLQVDNYRRAVSLLAQTTLRAALGDMELDDTLARRDHINARIRRELDEPTDEWGVRVESVEVREVKPSKDVENAMEQQTSAERRRRAMILEAQGERRSAVEKAQGDKQSNIIRAQGEKQSQILEAQGDAISTVLRARAAESMGERAIIDKGMETLGNIGTSPSTTYVLPQELTSLLGRYGKGLTGSDIQQAEGLESKAFDEETRELLGLDDISEILGELDGIETADISADAVDIEIEDGGVEAERVE</sequence>
<dbReference type="FunFam" id="3.30.479.30:FF:000004">
    <property type="entry name" value="Putative membrane protease family, stomatin"/>
    <property type="match status" value="1"/>
</dbReference>
<evidence type="ECO:0000256" key="1">
    <source>
        <dbReference type="ARBA" id="ARBA00004167"/>
    </source>
</evidence>